<dbReference type="Proteomes" id="UP000236754">
    <property type="component" value="Unassembled WGS sequence"/>
</dbReference>
<dbReference type="InterPro" id="IPR009057">
    <property type="entry name" value="Homeodomain-like_sf"/>
</dbReference>
<feature type="region of interest" description="Disordered" evidence="5">
    <location>
        <begin position="1"/>
        <end position="20"/>
    </location>
</feature>
<sequence>MATSGAGGDGGTRRRRADVRRNEGALLEAAAAAFAEVGIDAPVRDVAARAGVGVGTVHRHFPTRADPVVAAYRHQVQALAVAGPHYLAGEPSPFAALTAGRRVRGLPRDRARTARRARPG</sequence>
<evidence type="ECO:0000256" key="5">
    <source>
        <dbReference type="SAM" id="MobiDB-lite"/>
    </source>
</evidence>
<feature type="DNA-binding region" description="H-T-H motif" evidence="4">
    <location>
        <begin position="42"/>
        <end position="61"/>
    </location>
</feature>
<dbReference type="AlphaFoldDB" id="A0A1H5STN3"/>
<dbReference type="Gene3D" id="1.10.357.10">
    <property type="entry name" value="Tetracycline Repressor, domain 2"/>
    <property type="match status" value="1"/>
</dbReference>
<feature type="domain" description="HTH tetR-type" evidence="6">
    <location>
        <begin position="20"/>
        <end position="79"/>
    </location>
</feature>
<accession>A0A1H5STN3</accession>
<evidence type="ECO:0000259" key="6">
    <source>
        <dbReference type="PROSITE" id="PS50977"/>
    </source>
</evidence>
<dbReference type="PROSITE" id="PS50977">
    <property type="entry name" value="HTH_TETR_2"/>
    <property type="match status" value="1"/>
</dbReference>
<organism evidence="7 8">
    <name type="scientific">Actinacidiphila yanglinensis</name>
    <dbReference type="NCBI Taxonomy" id="310779"/>
    <lineage>
        <taxon>Bacteria</taxon>
        <taxon>Bacillati</taxon>
        <taxon>Actinomycetota</taxon>
        <taxon>Actinomycetes</taxon>
        <taxon>Kitasatosporales</taxon>
        <taxon>Streptomycetaceae</taxon>
        <taxon>Actinacidiphila</taxon>
    </lineage>
</organism>
<evidence type="ECO:0000256" key="3">
    <source>
        <dbReference type="ARBA" id="ARBA00023163"/>
    </source>
</evidence>
<dbReference type="SUPFAM" id="SSF46689">
    <property type="entry name" value="Homeodomain-like"/>
    <property type="match status" value="1"/>
</dbReference>
<keyword evidence="3" id="KW-0804">Transcription</keyword>
<evidence type="ECO:0000313" key="8">
    <source>
        <dbReference type="Proteomes" id="UP000236754"/>
    </source>
</evidence>
<keyword evidence="2 4" id="KW-0238">DNA-binding</keyword>
<protein>
    <submittedName>
        <fullName evidence="7">Transcriptional regulator, TetR family</fullName>
    </submittedName>
</protein>
<evidence type="ECO:0000256" key="2">
    <source>
        <dbReference type="ARBA" id="ARBA00023125"/>
    </source>
</evidence>
<gene>
    <name evidence="7" type="ORF">SAMN05216223_101274</name>
</gene>
<dbReference type="GO" id="GO:0003700">
    <property type="term" value="F:DNA-binding transcription factor activity"/>
    <property type="evidence" value="ECO:0007669"/>
    <property type="project" value="TreeGrafter"/>
</dbReference>
<dbReference type="InterPro" id="IPR050109">
    <property type="entry name" value="HTH-type_TetR-like_transc_reg"/>
</dbReference>
<dbReference type="InterPro" id="IPR001647">
    <property type="entry name" value="HTH_TetR"/>
</dbReference>
<evidence type="ECO:0000313" key="7">
    <source>
        <dbReference type="EMBL" id="SEF53973.1"/>
    </source>
</evidence>
<reference evidence="7 8" key="1">
    <citation type="submission" date="2016-10" db="EMBL/GenBank/DDBJ databases">
        <authorList>
            <person name="de Groot N.N."/>
        </authorList>
    </citation>
    <scope>NUCLEOTIDE SEQUENCE [LARGE SCALE GENOMIC DNA]</scope>
    <source>
        <strain evidence="7 8">CGMCC 4.2023</strain>
    </source>
</reference>
<evidence type="ECO:0000256" key="1">
    <source>
        <dbReference type="ARBA" id="ARBA00023015"/>
    </source>
</evidence>
<dbReference type="PANTHER" id="PTHR30055:SF234">
    <property type="entry name" value="HTH-TYPE TRANSCRIPTIONAL REGULATOR BETI"/>
    <property type="match status" value="1"/>
</dbReference>
<proteinExistence type="predicted"/>
<dbReference type="GO" id="GO:0000976">
    <property type="term" value="F:transcription cis-regulatory region binding"/>
    <property type="evidence" value="ECO:0007669"/>
    <property type="project" value="TreeGrafter"/>
</dbReference>
<feature type="compositionally biased region" description="Gly residues" evidence="5">
    <location>
        <begin position="1"/>
        <end position="10"/>
    </location>
</feature>
<keyword evidence="1" id="KW-0805">Transcription regulation</keyword>
<evidence type="ECO:0000256" key="4">
    <source>
        <dbReference type="PROSITE-ProRule" id="PRU00335"/>
    </source>
</evidence>
<dbReference type="PRINTS" id="PR00455">
    <property type="entry name" value="HTHTETR"/>
</dbReference>
<dbReference type="EMBL" id="FNVU01000001">
    <property type="protein sequence ID" value="SEF53973.1"/>
    <property type="molecule type" value="Genomic_DNA"/>
</dbReference>
<dbReference type="Pfam" id="PF00440">
    <property type="entry name" value="TetR_N"/>
    <property type="match status" value="1"/>
</dbReference>
<dbReference type="PANTHER" id="PTHR30055">
    <property type="entry name" value="HTH-TYPE TRANSCRIPTIONAL REGULATOR RUTR"/>
    <property type="match status" value="1"/>
</dbReference>
<name>A0A1H5STN3_9ACTN</name>
<keyword evidence="8" id="KW-1185">Reference proteome</keyword>